<evidence type="ECO:0000256" key="1">
    <source>
        <dbReference type="ARBA" id="ARBA00001917"/>
    </source>
</evidence>
<comment type="similarity">
    <text evidence="5">Belongs to the FMN-dependent alpha-hydroxy acid dehydrogenase family.</text>
</comment>
<dbReference type="PROSITE" id="PS51349">
    <property type="entry name" value="FMN_HYDROXY_ACID_DH_2"/>
    <property type="match status" value="1"/>
</dbReference>
<accession>A0ABS0BW67</accession>
<evidence type="ECO:0000256" key="4">
    <source>
        <dbReference type="ARBA" id="ARBA00023002"/>
    </source>
</evidence>
<feature type="domain" description="FMN hydroxy acid dehydrogenase" evidence="6">
    <location>
        <begin position="8"/>
        <end position="364"/>
    </location>
</feature>
<keyword evidence="8" id="KW-1185">Reference proteome</keyword>
<dbReference type="CDD" id="cd02809">
    <property type="entry name" value="alpha_hydroxyacid_oxid_FMN"/>
    <property type="match status" value="1"/>
</dbReference>
<gene>
    <name evidence="7" type="ORF">H8792_006865</name>
</gene>
<sequence length="364" mass="40218">MQQYDPNEIIRHIYRAEDYQRLAEELLEPSVYAHIAGGSGCERTLKANVSELDRIQLLPRILRDCSSGSTRTQIFDRSLSHPIFLAPVAYQSLVHPEGEIETAHAAEATDTPMVLSTLSSCSLEEIAKNNSGLKWFQLYFQPSFVDTLDLVRRAEKSAYQAIIVTLDTPVQTVSHRAQKAGFRMPDHIQDANLTNYAPHNTIQIEQDESFIFQGIMRQAPKWEDLRHLLAETQLPVFVKGALHPADIDQLLQIGISGLVISNHGGRALDSTPATIQLLSAIRARVGKNFPLIFDSGIRSGEHIFKALALGADAVMVGRLQMYALALGGALGVAHMLKVLREELEVCMALTGCSQISDITPETLL</sequence>
<dbReference type="SUPFAM" id="SSF51395">
    <property type="entry name" value="FMN-linked oxidoreductases"/>
    <property type="match status" value="1"/>
</dbReference>
<dbReference type="PANTHER" id="PTHR10578">
    <property type="entry name" value="S -2-HYDROXY-ACID OXIDASE-RELATED"/>
    <property type="match status" value="1"/>
</dbReference>
<keyword evidence="2" id="KW-0285">Flavoprotein</keyword>
<dbReference type="InterPro" id="IPR012133">
    <property type="entry name" value="Alpha-hydoxy_acid_DH_FMN"/>
</dbReference>
<keyword evidence="3" id="KW-0288">FMN</keyword>
<evidence type="ECO:0000313" key="7">
    <source>
        <dbReference type="EMBL" id="MBF6058061.1"/>
    </source>
</evidence>
<reference evidence="7 8" key="2">
    <citation type="submission" date="2020-11" db="EMBL/GenBank/DDBJ databases">
        <title>Sulfur oxidizing isolate from Hospital Hole Sinkhole.</title>
        <authorList>
            <person name="Scott K.M."/>
        </authorList>
    </citation>
    <scope>NUCLEOTIDE SEQUENCE [LARGE SCALE GENOMIC DNA]</scope>
    <source>
        <strain evidence="7 8">HH1</strain>
    </source>
</reference>
<comment type="cofactor">
    <cofactor evidence="1">
        <name>FMN</name>
        <dbReference type="ChEBI" id="CHEBI:58210"/>
    </cofactor>
</comment>
<proteinExistence type="inferred from homology"/>
<evidence type="ECO:0000256" key="3">
    <source>
        <dbReference type="ARBA" id="ARBA00022643"/>
    </source>
</evidence>
<dbReference type="InterPro" id="IPR013785">
    <property type="entry name" value="Aldolase_TIM"/>
</dbReference>
<name>A0ABS0BW67_9GAMM</name>
<dbReference type="Pfam" id="PF01070">
    <property type="entry name" value="FMN_dh"/>
    <property type="match status" value="1"/>
</dbReference>
<dbReference type="PANTHER" id="PTHR10578:SF107">
    <property type="entry name" value="2-HYDROXYACID OXIDASE 1"/>
    <property type="match status" value="1"/>
</dbReference>
<organism evidence="7 8">
    <name type="scientific">Thiomicrorhabdus heinhorstiae</name>
    <dbReference type="NCBI Taxonomy" id="2748010"/>
    <lineage>
        <taxon>Bacteria</taxon>
        <taxon>Pseudomonadati</taxon>
        <taxon>Pseudomonadota</taxon>
        <taxon>Gammaproteobacteria</taxon>
        <taxon>Thiotrichales</taxon>
        <taxon>Piscirickettsiaceae</taxon>
        <taxon>Thiomicrorhabdus</taxon>
    </lineage>
</organism>
<dbReference type="Proteomes" id="UP001193680">
    <property type="component" value="Unassembled WGS sequence"/>
</dbReference>
<keyword evidence="4" id="KW-0560">Oxidoreductase</keyword>
<dbReference type="InterPro" id="IPR000262">
    <property type="entry name" value="FMN-dep_DH"/>
</dbReference>
<evidence type="ECO:0000259" key="6">
    <source>
        <dbReference type="PROSITE" id="PS51349"/>
    </source>
</evidence>
<dbReference type="Gene3D" id="3.20.20.70">
    <property type="entry name" value="Aldolase class I"/>
    <property type="match status" value="1"/>
</dbReference>
<evidence type="ECO:0000256" key="2">
    <source>
        <dbReference type="ARBA" id="ARBA00022630"/>
    </source>
</evidence>
<dbReference type="RefSeq" id="WP_185978201.1">
    <property type="nucleotide sequence ID" value="NZ_JACBGI020000010.1"/>
</dbReference>
<protein>
    <submittedName>
        <fullName evidence="7">Alpha-hydroxy-acid oxidizing protein</fullName>
    </submittedName>
</protein>
<evidence type="ECO:0000313" key="8">
    <source>
        <dbReference type="Proteomes" id="UP001193680"/>
    </source>
</evidence>
<dbReference type="PIRSF" id="PIRSF000138">
    <property type="entry name" value="Al-hdrx_acd_dh"/>
    <property type="match status" value="1"/>
</dbReference>
<dbReference type="EMBL" id="JACBGI020000010">
    <property type="protein sequence ID" value="MBF6058061.1"/>
    <property type="molecule type" value="Genomic_DNA"/>
</dbReference>
<dbReference type="InterPro" id="IPR037396">
    <property type="entry name" value="FMN_HAD"/>
</dbReference>
<comment type="caution">
    <text evidence="7">The sequence shown here is derived from an EMBL/GenBank/DDBJ whole genome shotgun (WGS) entry which is preliminary data.</text>
</comment>
<reference evidence="7 8" key="1">
    <citation type="submission" date="2020-06" db="EMBL/GenBank/DDBJ databases">
        <authorList>
            <person name="Scott K."/>
        </authorList>
    </citation>
    <scope>NUCLEOTIDE SEQUENCE [LARGE SCALE GENOMIC DNA]</scope>
    <source>
        <strain evidence="7 8">HH1</strain>
    </source>
</reference>
<evidence type="ECO:0000256" key="5">
    <source>
        <dbReference type="ARBA" id="ARBA00024042"/>
    </source>
</evidence>